<feature type="transmembrane region" description="Helical" evidence="2">
    <location>
        <begin position="430"/>
        <end position="449"/>
    </location>
</feature>
<keyword evidence="2" id="KW-0472">Membrane</keyword>
<organism evidence="4 5">
    <name type="scientific">Ktedonobacter racemifer DSM 44963</name>
    <dbReference type="NCBI Taxonomy" id="485913"/>
    <lineage>
        <taxon>Bacteria</taxon>
        <taxon>Bacillati</taxon>
        <taxon>Chloroflexota</taxon>
        <taxon>Ktedonobacteria</taxon>
        <taxon>Ktedonobacterales</taxon>
        <taxon>Ktedonobacteraceae</taxon>
        <taxon>Ktedonobacter</taxon>
    </lineage>
</organism>
<keyword evidence="2" id="KW-0812">Transmembrane</keyword>
<keyword evidence="4" id="KW-0012">Acyltransferase</keyword>
<protein>
    <submittedName>
        <fullName evidence="4">Acyltransferase 3</fullName>
    </submittedName>
</protein>
<dbReference type="InParanoid" id="D6THW3"/>
<comment type="caution">
    <text evidence="4">The sequence shown here is derived from an EMBL/GenBank/DDBJ whole genome shotgun (WGS) entry which is preliminary data.</text>
</comment>
<feature type="compositionally biased region" description="Basic and acidic residues" evidence="1">
    <location>
        <begin position="466"/>
        <end position="475"/>
    </location>
</feature>
<dbReference type="PANTHER" id="PTHR23028:SF53">
    <property type="entry name" value="ACYL_TRANSF_3 DOMAIN-CONTAINING PROTEIN"/>
    <property type="match status" value="1"/>
</dbReference>
<feature type="transmembrane region" description="Helical" evidence="2">
    <location>
        <begin position="250"/>
        <end position="269"/>
    </location>
</feature>
<reference evidence="4 5" key="1">
    <citation type="journal article" date="2011" name="Stand. Genomic Sci.">
        <title>Non-contiguous finished genome sequence and contextual data of the filamentous soil bacterium Ktedonobacter racemifer type strain (SOSP1-21).</title>
        <authorList>
            <person name="Chang Y.J."/>
            <person name="Land M."/>
            <person name="Hauser L."/>
            <person name="Chertkov O."/>
            <person name="Del Rio T.G."/>
            <person name="Nolan M."/>
            <person name="Copeland A."/>
            <person name="Tice H."/>
            <person name="Cheng J.F."/>
            <person name="Lucas S."/>
            <person name="Han C."/>
            <person name="Goodwin L."/>
            <person name="Pitluck S."/>
            <person name="Ivanova N."/>
            <person name="Ovchinikova G."/>
            <person name="Pati A."/>
            <person name="Chen A."/>
            <person name="Palaniappan K."/>
            <person name="Mavromatis K."/>
            <person name="Liolios K."/>
            <person name="Brettin T."/>
            <person name="Fiebig A."/>
            <person name="Rohde M."/>
            <person name="Abt B."/>
            <person name="Goker M."/>
            <person name="Detter J.C."/>
            <person name="Woyke T."/>
            <person name="Bristow J."/>
            <person name="Eisen J.A."/>
            <person name="Markowitz V."/>
            <person name="Hugenholtz P."/>
            <person name="Kyrpides N.C."/>
            <person name="Klenk H.P."/>
            <person name="Lapidus A."/>
        </authorList>
    </citation>
    <scope>NUCLEOTIDE SEQUENCE [LARGE SCALE GENOMIC DNA]</scope>
    <source>
        <strain evidence="5">DSM 44963</strain>
    </source>
</reference>
<gene>
    <name evidence="4" type="ORF">Krac_12575</name>
</gene>
<feature type="transmembrane region" description="Helical" evidence="2">
    <location>
        <begin position="361"/>
        <end position="381"/>
    </location>
</feature>
<dbReference type="GO" id="GO:0000271">
    <property type="term" value="P:polysaccharide biosynthetic process"/>
    <property type="evidence" value="ECO:0007669"/>
    <property type="project" value="TreeGrafter"/>
</dbReference>
<feature type="transmembrane region" description="Helical" evidence="2">
    <location>
        <begin position="393"/>
        <end position="415"/>
    </location>
</feature>
<keyword evidence="4" id="KW-0808">Transferase</keyword>
<feature type="transmembrane region" description="Helical" evidence="2">
    <location>
        <begin position="124"/>
        <end position="144"/>
    </location>
</feature>
<sequence>MQAQKALEPRTIPFWKHILQYIGYLLEGKQANHKQNTIAALDGVRAIACLSVVTFHITLLSTTALHAWTGLQFFPLFSAVAYAGDTGINLFFVLSGFLLFLPYASAILYGKIWPSWRRFYLRRVFRILPAYYASLLLMICLYSPKFLSWERWPDWLAFLTLFLDSSPTTYKQVSGPLWTLAVEWQFYLILPLLALGIAFVVERLAQRAPEAGTRLKLIIGCLLLLAIWGVFSRWLGLFLVSNPQPMSSPWYWPIGFFLFFGYGTTIPGLHGKFLENFALGMLVSTLYIYTQRKNKRAETDSTNGLGKRLRHLSPYLFIASLLWLLLLFAWKYAQSRGFASALPLISYWYFPHIYYDIFAELGYGIGYSLLLLAVLFSGVRLKRIFEWKPLRWIGLLSYGLYMLHLNFFALCTAFLQQHPEWPALLRYSTYWGWFAIFIIPCAFLLFVAVERPFIQLGTRLTTPATKHEAPADKEPLVNQSNQSTPTLTASEDELSAPGKAHSHQ</sequence>
<dbReference type="AlphaFoldDB" id="D6THW3"/>
<dbReference type="GO" id="GO:0016020">
    <property type="term" value="C:membrane"/>
    <property type="evidence" value="ECO:0007669"/>
    <property type="project" value="TreeGrafter"/>
</dbReference>
<dbReference type="PANTHER" id="PTHR23028">
    <property type="entry name" value="ACETYLTRANSFERASE"/>
    <property type="match status" value="1"/>
</dbReference>
<evidence type="ECO:0000313" key="5">
    <source>
        <dbReference type="Proteomes" id="UP000004508"/>
    </source>
</evidence>
<feature type="transmembrane region" description="Helical" evidence="2">
    <location>
        <begin position="312"/>
        <end position="330"/>
    </location>
</feature>
<dbReference type="InterPro" id="IPR002656">
    <property type="entry name" value="Acyl_transf_3_dom"/>
</dbReference>
<dbReference type="RefSeq" id="WP_007908706.1">
    <property type="nucleotide sequence ID" value="NZ_ADVG01000001.1"/>
</dbReference>
<dbReference type="OrthoDB" id="147882at2"/>
<feature type="transmembrane region" description="Helical" evidence="2">
    <location>
        <begin position="184"/>
        <end position="205"/>
    </location>
</feature>
<dbReference type="eggNOG" id="COG1835">
    <property type="taxonomic scope" value="Bacteria"/>
</dbReference>
<dbReference type="Pfam" id="PF01757">
    <property type="entry name" value="Acyl_transf_3"/>
    <property type="match status" value="1"/>
</dbReference>
<name>D6THW3_KTERA</name>
<dbReference type="InterPro" id="IPR050879">
    <property type="entry name" value="Acyltransferase_3"/>
</dbReference>
<dbReference type="GO" id="GO:0016747">
    <property type="term" value="F:acyltransferase activity, transferring groups other than amino-acyl groups"/>
    <property type="evidence" value="ECO:0007669"/>
    <property type="project" value="InterPro"/>
</dbReference>
<feature type="transmembrane region" description="Helical" evidence="2">
    <location>
        <begin position="44"/>
        <end position="68"/>
    </location>
</feature>
<evidence type="ECO:0000313" key="4">
    <source>
        <dbReference type="EMBL" id="EFH90933.1"/>
    </source>
</evidence>
<dbReference type="FunCoup" id="D6THW3">
    <property type="interactions" value="135"/>
</dbReference>
<feature type="transmembrane region" description="Helical" evidence="2">
    <location>
        <begin position="88"/>
        <end position="112"/>
    </location>
</feature>
<feature type="region of interest" description="Disordered" evidence="1">
    <location>
        <begin position="466"/>
        <end position="504"/>
    </location>
</feature>
<feature type="transmembrane region" description="Helical" evidence="2">
    <location>
        <begin position="217"/>
        <end position="238"/>
    </location>
</feature>
<feature type="domain" description="Acyltransferase 3" evidence="3">
    <location>
        <begin position="39"/>
        <end position="445"/>
    </location>
</feature>
<keyword evidence="2" id="KW-1133">Transmembrane helix</keyword>
<accession>D6THW3</accession>
<evidence type="ECO:0000256" key="2">
    <source>
        <dbReference type="SAM" id="Phobius"/>
    </source>
</evidence>
<keyword evidence="5" id="KW-1185">Reference proteome</keyword>
<proteinExistence type="predicted"/>
<dbReference type="Proteomes" id="UP000004508">
    <property type="component" value="Unassembled WGS sequence"/>
</dbReference>
<evidence type="ECO:0000259" key="3">
    <source>
        <dbReference type="Pfam" id="PF01757"/>
    </source>
</evidence>
<evidence type="ECO:0000256" key="1">
    <source>
        <dbReference type="SAM" id="MobiDB-lite"/>
    </source>
</evidence>
<dbReference type="EMBL" id="ADVG01000001">
    <property type="protein sequence ID" value="EFH90933.1"/>
    <property type="molecule type" value="Genomic_DNA"/>
</dbReference>
<feature type="compositionally biased region" description="Polar residues" evidence="1">
    <location>
        <begin position="477"/>
        <end position="489"/>
    </location>
</feature>